<evidence type="ECO:0000259" key="2">
    <source>
        <dbReference type="PROSITE" id="PS50104"/>
    </source>
</evidence>
<reference evidence="5" key="2">
    <citation type="submission" date="2019-06" db="EMBL/GenBank/DDBJ databases">
        <title>Co-occurence of chitin degradation, pigmentation and bioactivity in marine Pseudoalteromonas.</title>
        <authorList>
            <person name="Sonnenschein E.C."/>
            <person name="Bech P.K."/>
        </authorList>
    </citation>
    <scope>NUCLEOTIDE SEQUENCE [LARGE SCALE GENOMIC DNA]</scope>
    <source>
        <strain evidence="5">S2599</strain>
    </source>
</reference>
<dbReference type="InterPro" id="IPR035897">
    <property type="entry name" value="Toll_tir_struct_dom_sf"/>
</dbReference>
<evidence type="ECO:0000313" key="4">
    <source>
        <dbReference type="EMBL" id="TMP40011.1"/>
    </source>
</evidence>
<dbReference type="SUPFAM" id="SSF52200">
    <property type="entry name" value="Toll/Interleukin receptor TIR domain"/>
    <property type="match status" value="1"/>
</dbReference>
<dbReference type="Proteomes" id="UP000306719">
    <property type="component" value="Unassembled WGS sequence"/>
</dbReference>
<sequence>MSTPKIFVSYSHDSPSHKGWVLSLATKLRASGIDAILDQWELTAGDDLPSFMEKHISEADYILMVCTESYVSKANSGKGGVGYEKMIVTSDLMKNIDSNKVIPVIRQKGKSDVPTFLKTKLYIDMSNDELEEFGFDELIRTVHKSPLYKKPEIGRNPFESGEPPKPRKPEPASDSLKEFMMGLVQAFNQTSNKYVLYRTLVETSSLSRIMMDYEIDKAINEGLITKDSDGDIIMTEKGRFYVVENGFA</sequence>
<dbReference type="PROSITE" id="PS50104">
    <property type="entry name" value="TIR"/>
    <property type="match status" value="1"/>
</dbReference>
<gene>
    <name evidence="4" type="ORF">CWB98_00365</name>
</gene>
<name>A0A5S3X6I7_9GAMM</name>
<organism evidence="4 5">
    <name type="scientific">Pseudoalteromonas rubra</name>
    <dbReference type="NCBI Taxonomy" id="43658"/>
    <lineage>
        <taxon>Bacteria</taxon>
        <taxon>Pseudomonadati</taxon>
        <taxon>Pseudomonadota</taxon>
        <taxon>Gammaproteobacteria</taxon>
        <taxon>Alteromonadales</taxon>
        <taxon>Pseudoalteromonadaceae</taxon>
        <taxon>Pseudoalteromonas</taxon>
    </lineage>
</organism>
<dbReference type="InterPro" id="IPR013568">
    <property type="entry name" value="SEFIR_dom"/>
</dbReference>
<dbReference type="EMBL" id="PNCJ01000002">
    <property type="protein sequence ID" value="TMP40011.1"/>
    <property type="molecule type" value="Genomic_DNA"/>
</dbReference>
<dbReference type="Gene3D" id="3.40.50.10140">
    <property type="entry name" value="Toll/interleukin-1 receptor homology (TIR) domain"/>
    <property type="match status" value="1"/>
</dbReference>
<dbReference type="GO" id="GO:0007165">
    <property type="term" value="P:signal transduction"/>
    <property type="evidence" value="ECO:0007669"/>
    <property type="project" value="InterPro"/>
</dbReference>
<dbReference type="RefSeq" id="WP_138543012.1">
    <property type="nucleotide sequence ID" value="NZ_PNCJ01000002.1"/>
</dbReference>
<dbReference type="Pfam" id="PF13676">
    <property type="entry name" value="TIR_2"/>
    <property type="match status" value="1"/>
</dbReference>
<evidence type="ECO:0000259" key="3">
    <source>
        <dbReference type="PROSITE" id="PS51534"/>
    </source>
</evidence>
<feature type="compositionally biased region" description="Basic and acidic residues" evidence="1">
    <location>
        <begin position="162"/>
        <end position="173"/>
    </location>
</feature>
<evidence type="ECO:0000313" key="5">
    <source>
        <dbReference type="Proteomes" id="UP000306719"/>
    </source>
</evidence>
<dbReference type="AlphaFoldDB" id="A0A5S3X6I7"/>
<dbReference type="PROSITE" id="PS51534">
    <property type="entry name" value="SEFIR"/>
    <property type="match status" value="1"/>
</dbReference>
<feature type="region of interest" description="Disordered" evidence="1">
    <location>
        <begin position="150"/>
        <end position="173"/>
    </location>
</feature>
<feature type="domain" description="TIR" evidence="2">
    <location>
        <begin position="2"/>
        <end position="146"/>
    </location>
</feature>
<dbReference type="OrthoDB" id="5149141at2"/>
<evidence type="ECO:0000256" key="1">
    <source>
        <dbReference type="SAM" id="MobiDB-lite"/>
    </source>
</evidence>
<accession>A0A5S3X6I7</accession>
<reference evidence="4 5" key="1">
    <citation type="submission" date="2018-01" db="EMBL/GenBank/DDBJ databases">
        <authorList>
            <person name="Paulsen S."/>
            <person name="Gram L.K."/>
        </authorList>
    </citation>
    <scope>NUCLEOTIDE SEQUENCE [LARGE SCALE GENOMIC DNA]</scope>
    <source>
        <strain evidence="4 5">S2599</strain>
    </source>
</reference>
<proteinExistence type="predicted"/>
<protein>
    <submittedName>
        <fullName evidence="4">Uncharacterized protein</fullName>
    </submittedName>
</protein>
<feature type="domain" description="SEFIR" evidence="3">
    <location>
        <begin position="3"/>
        <end position="134"/>
    </location>
</feature>
<dbReference type="InterPro" id="IPR000157">
    <property type="entry name" value="TIR_dom"/>
</dbReference>
<comment type="caution">
    <text evidence="4">The sequence shown here is derived from an EMBL/GenBank/DDBJ whole genome shotgun (WGS) entry which is preliminary data.</text>
</comment>